<dbReference type="EMBL" id="SSTE01016484">
    <property type="protein sequence ID" value="KAA0041645.1"/>
    <property type="molecule type" value="Genomic_DNA"/>
</dbReference>
<feature type="compositionally biased region" description="Basic and acidic residues" evidence="1">
    <location>
        <begin position="1"/>
        <end position="21"/>
    </location>
</feature>
<name>A0A5A7TJN9_CUCMM</name>
<evidence type="ECO:0000313" key="3">
    <source>
        <dbReference type="Proteomes" id="UP000321393"/>
    </source>
</evidence>
<dbReference type="Proteomes" id="UP000321393">
    <property type="component" value="Unassembled WGS sequence"/>
</dbReference>
<accession>A0A5A7TJN9</accession>
<evidence type="ECO:0008006" key="4">
    <source>
        <dbReference type="Google" id="ProtNLM"/>
    </source>
</evidence>
<organism evidence="2 3">
    <name type="scientific">Cucumis melo var. makuwa</name>
    <name type="common">Oriental melon</name>
    <dbReference type="NCBI Taxonomy" id="1194695"/>
    <lineage>
        <taxon>Eukaryota</taxon>
        <taxon>Viridiplantae</taxon>
        <taxon>Streptophyta</taxon>
        <taxon>Embryophyta</taxon>
        <taxon>Tracheophyta</taxon>
        <taxon>Spermatophyta</taxon>
        <taxon>Magnoliopsida</taxon>
        <taxon>eudicotyledons</taxon>
        <taxon>Gunneridae</taxon>
        <taxon>Pentapetalae</taxon>
        <taxon>rosids</taxon>
        <taxon>fabids</taxon>
        <taxon>Cucurbitales</taxon>
        <taxon>Cucurbitaceae</taxon>
        <taxon>Benincaseae</taxon>
        <taxon>Cucumis</taxon>
    </lineage>
</organism>
<gene>
    <name evidence="2" type="ORF">E6C27_scaffold93G001220</name>
</gene>
<evidence type="ECO:0000256" key="1">
    <source>
        <dbReference type="SAM" id="MobiDB-lite"/>
    </source>
</evidence>
<sequence length="189" mass="21990">MKGKRQENREKKYGSRSENGRVRRRVRRTEGEPDVNQNSLPNHEGPAINVVDTFIEIYKNKEKIECAYGKQCLFYPEIDDHSIEDCSEFKNEVQKLMDAKILLVGQMSMQEIENLGSITRTPKFEGDIDDVVDFEVSIYNLEQNIEENECDISLELLRLIEQEEKKTMSCQETLKVINLGTPEEVKEVR</sequence>
<dbReference type="AlphaFoldDB" id="A0A5A7TJN9"/>
<protein>
    <recommendedName>
        <fullName evidence="4">Gag-pol polyprotein</fullName>
    </recommendedName>
</protein>
<feature type="region of interest" description="Disordered" evidence="1">
    <location>
        <begin position="1"/>
        <end position="44"/>
    </location>
</feature>
<reference evidence="2 3" key="1">
    <citation type="submission" date="2019-08" db="EMBL/GenBank/DDBJ databases">
        <title>Draft genome sequences of two oriental melons (Cucumis melo L. var makuwa).</title>
        <authorList>
            <person name="Kwon S.-Y."/>
        </authorList>
    </citation>
    <scope>NUCLEOTIDE SEQUENCE [LARGE SCALE GENOMIC DNA]</scope>
    <source>
        <strain evidence="3">cv. SW 3</strain>
        <tissue evidence="2">Leaf</tissue>
    </source>
</reference>
<evidence type="ECO:0000313" key="2">
    <source>
        <dbReference type="EMBL" id="KAA0041645.1"/>
    </source>
</evidence>
<proteinExistence type="predicted"/>
<comment type="caution">
    <text evidence="2">The sequence shown here is derived from an EMBL/GenBank/DDBJ whole genome shotgun (WGS) entry which is preliminary data.</text>
</comment>